<gene>
    <name evidence="1" type="ORF">FGG15_19590</name>
</gene>
<evidence type="ECO:0008006" key="3">
    <source>
        <dbReference type="Google" id="ProtNLM"/>
    </source>
</evidence>
<dbReference type="EMBL" id="VCNI01000007">
    <property type="protein sequence ID" value="TMU50428.1"/>
    <property type="molecule type" value="Genomic_DNA"/>
</dbReference>
<evidence type="ECO:0000313" key="2">
    <source>
        <dbReference type="Proteomes" id="UP000751614"/>
    </source>
</evidence>
<protein>
    <recommendedName>
        <fullName evidence="3">Lipoprotein</fullName>
    </recommendedName>
</protein>
<dbReference type="PROSITE" id="PS51257">
    <property type="entry name" value="PROKAR_LIPOPROTEIN"/>
    <property type="match status" value="1"/>
</dbReference>
<comment type="caution">
    <text evidence="1">The sequence shown here is derived from an EMBL/GenBank/DDBJ whole genome shotgun (WGS) entry which is preliminary data.</text>
</comment>
<reference evidence="1 2" key="1">
    <citation type="submission" date="2019-05" db="EMBL/GenBank/DDBJ databases">
        <title>Flagellimonas sp. AsT0115, sp. nov., isolated from a marine red algae, Asparagopsis taxiformis.</title>
        <authorList>
            <person name="Kim J."/>
            <person name="Jeong S.E."/>
            <person name="Jeon C.O."/>
        </authorList>
    </citation>
    <scope>NUCLEOTIDE SEQUENCE [LARGE SCALE GENOMIC DNA]</scope>
    <source>
        <strain evidence="1 2">AsT0115</strain>
    </source>
</reference>
<evidence type="ECO:0000313" key="1">
    <source>
        <dbReference type="EMBL" id="TMU50428.1"/>
    </source>
</evidence>
<proteinExistence type="predicted"/>
<name>A0ABY2WGJ9_9FLAO</name>
<organism evidence="1 2">
    <name type="scientific">Flagellimonas algicola</name>
    <dbReference type="NCBI Taxonomy" id="2583815"/>
    <lineage>
        <taxon>Bacteria</taxon>
        <taxon>Pseudomonadati</taxon>
        <taxon>Bacteroidota</taxon>
        <taxon>Flavobacteriia</taxon>
        <taxon>Flavobacteriales</taxon>
        <taxon>Flavobacteriaceae</taxon>
        <taxon>Flagellimonas</taxon>
    </lineage>
</organism>
<accession>A0ABY2WGJ9</accession>
<sequence length="178" mass="19054">MKNLLVLVFLATLTACNNDDNGTPDNPADALPPATQTGEQTFGCLIDGEPFFPESGSNRPSAFYQFVRGAYTLGISAGRNDGGGENFVSIGLGALDIEGLEVTTYLLISEGLGNFSGRYNLGGGIVLRARTTYENPGTLTITNFTDEIISGTFEFTVIDNDGTEIRITDGRFDLKYTN</sequence>
<keyword evidence="2" id="KW-1185">Reference proteome</keyword>
<dbReference type="RefSeq" id="WP_138839476.1">
    <property type="nucleotide sequence ID" value="NZ_VCNI01000007.1"/>
</dbReference>
<dbReference type="Proteomes" id="UP000751614">
    <property type="component" value="Unassembled WGS sequence"/>
</dbReference>